<feature type="non-terminal residue" evidence="1">
    <location>
        <position position="104"/>
    </location>
</feature>
<evidence type="ECO:0000313" key="1">
    <source>
        <dbReference type="EMBL" id="GAI43925.1"/>
    </source>
</evidence>
<accession>X1PYH6</accession>
<dbReference type="EMBL" id="BARV01031998">
    <property type="protein sequence ID" value="GAI43925.1"/>
    <property type="molecule type" value="Genomic_DNA"/>
</dbReference>
<comment type="caution">
    <text evidence="1">The sequence shown here is derived from an EMBL/GenBank/DDBJ whole genome shotgun (WGS) entry which is preliminary data.</text>
</comment>
<name>X1PYH6_9ZZZZ</name>
<reference evidence="1" key="1">
    <citation type="journal article" date="2014" name="Front. Microbiol.">
        <title>High frequency of phylogenetically diverse reductive dehalogenase-homologous genes in deep subseafloor sedimentary metagenomes.</title>
        <authorList>
            <person name="Kawai M."/>
            <person name="Futagami T."/>
            <person name="Toyoda A."/>
            <person name="Takaki Y."/>
            <person name="Nishi S."/>
            <person name="Hori S."/>
            <person name="Arai W."/>
            <person name="Tsubouchi T."/>
            <person name="Morono Y."/>
            <person name="Uchiyama I."/>
            <person name="Ito T."/>
            <person name="Fujiyama A."/>
            <person name="Inagaki F."/>
            <person name="Takami H."/>
        </authorList>
    </citation>
    <scope>NUCLEOTIDE SEQUENCE</scope>
    <source>
        <strain evidence="1">Expedition CK06-06</strain>
    </source>
</reference>
<organism evidence="1">
    <name type="scientific">marine sediment metagenome</name>
    <dbReference type="NCBI Taxonomy" id="412755"/>
    <lineage>
        <taxon>unclassified sequences</taxon>
        <taxon>metagenomes</taxon>
        <taxon>ecological metagenomes</taxon>
    </lineage>
</organism>
<dbReference type="AlphaFoldDB" id="X1PYH6"/>
<protein>
    <submittedName>
        <fullName evidence="1">Uncharacterized protein</fullName>
    </submittedName>
</protein>
<sequence>MNGKLSIEKITKLRKLKTLFEDPEYGKNISPRAKKFMAVLELTYPEISLEPEKRLTEIMTEPLEWEKEKERAIKKGYQAELAGITEPESTLETLAKKGFVPELK</sequence>
<gene>
    <name evidence="1" type="ORF">S06H3_50527</name>
</gene>
<proteinExistence type="predicted"/>